<dbReference type="Proteomes" id="UP000032336">
    <property type="component" value="Unassembled WGS sequence"/>
</dbReference>
<dbReference type="InterPro" id="IPR046348">
    <property type="entry name" value="SIS_dom_sf"/>
</dbReference>
<organism evidence="5 6">
    <name type="scientific">Ferrimicrobium acidiphilum DSM 19497</name>
    <dbReference type="NCBI Taxonomy" id="1121877"/>
    <lineage>
        <taxon>Bacteria</taxon>
        <taxon>Bacillati</taxon>
        <taxon>Actinomycetota</taxon>
        <taxon>Acidimicrobiia</taxon>
        <taxon>Acidimicrobiales</taxon>
        <taxon>Acidimicrobiaceae</taxon>
        <taxon>Ferrimicrobium</taxon>
    </lineage>
</organism>
<dbReference type="Gene3D" id="1.10.10.10">
    <property type="entry name" value="Winged helix-like DNA-binding domain superfamily/Winged helix DNA-binding domain"/>
    <property type="match status" value="1"/>
</dbReference>
<dbReference type="GO" id="GO:0003700">
    <property type="term" value="F:DNA-binding transcription factor activity"/>
    <property type="evidence" value="ECO:0007669"/>
    <property type="project" value="InterPro"/>
</dbReference>
<dbReference type="OrthoDB" id="3848503at2"/>
<comment type="caution">
    <text evidence="5">The sequence shown here is derived from an EMBL/GenBank/DDBJ whole genome shotgun (WGS) entry which is preliminary data.</text>
</comment>
<evidence type="ECO:0000313" key="6">
    <source>
        <dbReference type="Proteomes" id="UP000032336"/>
    </source>
</evidence>
<keyword evidence="1" id="KW-0805">Transcription regulation</keyword>
<dbReference type="PROSITE" id="PS51071">
    <property type="entry name" value="HTH_RPIR"/>
    <property type="match status" value="1"/>
</dbReference>
<evidence type="ECO:0000256" key="2">
    <source>
        <dbReference type="ARBA" id="ARBA00023125"/>
    </source>
</evidence>
<dbReference type="Gene3D" id="3.40.50.10490">
    <property type="entry name" value="Glucose-6-phosphate isomerase like protein, domain 1"/>
    <property type="match status" value="1"/>
</dbReference>
<dbReference type="GO" id="GO:1901135">
    <property type="term" value="P:carbohydrate derivative metabolic process"/>
    <property type="evidence" value="ECO:0007669"/>
    <property type="project" value="InterPro"/>
</dbReference>
<dbReference type="Pfam" id="PF01418">
    <property type="entry name" value="HTH_6"/>
    <property type="match status" value="1"/>
</dbReference>
<feature type="domain" description="HTH rpiR-type" evidence="4">
    <location>
        <begin position="4"/>
        <end position="80"/>
    </location>
</feature>
<evidence type="ECO:0000256" key="3">
    <source>
        <dbReference type="ARBA" id="ARBA00023163"/>
    </source>
</evidence>
<keyword evidence="6" id="KW-1185">Reference proteome</keyword>
<dbReference type="EMBL" id="JXUW01000006">
    <property type="protein sequence ID" value="KJE77210.1"/>
    <property type="molecule type" value="Genomic_DNA"/>
</dbReference>
<sequence>MMEATVAEIIRGQLDSLTKSERKIARLLLEDYPVSGLAGIPAIAEAAGVSAPTIVRFVAKLGFKNIAQMREQLQIEISTRLASPLERIGPSDNLAPITLLGSSESELLDAVTRSFVSVNPNELEQFLQHLCDLNREIIPIGGRISHVLAQHLSWSLQVLRPHVRVARPSAGERINLLLDVDDHSVVVAFDYRRYQPDTIRFVEVAKAAGATVLLVTDPYLSPAAKNADVVLTSAISTSGVFDALTPSFALIEALLTLVAKRLGGPAADRLAKYEKLSAKILEDDQRIIGSYRGQG</sequence>
<name>A0A0D8FVC1_9ACTN</name>
<dbReference type="InterPro" id="IPR000281">
    <property type="entry name" value="HTH_RpiR"/>
</dbReference>
<dbReference type="eggNOG" id="COG1737">
    <property type="taxonomic scope" value="Bacteria"/>
</dbReference>
<dbReference type="PANTHER" id="PTHR30514">
    <property type="entry name" value="GLUCOKINASE"/>
    <property type="match status" value="1"/>
</dbReference>
<gene>
    <name evidence="5" type="primary">rpiR</name>
    <name evidence="5" type="ORF">FEAC_09220</name>
</gene>
<dbReference type="RefSeq" id="WP_052565556.1">
    <property type="nucleotide sequence ID" value="NZ_JXUW01000006.1"/>
</dbReference>
<dbReference type="STRING" id="1121877.FEAC_09220"/>
<dbReference type="InterPro" id="IPR047640">
    <property type="entry name" value="RpiR-like"/>
</dbReference>
<accession>A0A0D8FVC1</accession>
<dbReference type="AlphaFoldDB" id="A0A0D8FVC1"/>
<dbReference type="Pfam" id="PF01380">
    <property type="entry name" value="SIS"/>
    <property type="match status" value="1"/>
</dbReference>
<proteinExistence type="predicted"/>
<dbReference type="InterPro" id="IPR036388">
    <property type="entry name" value="WH-like_DNA-bd_sf"/>
</dbReference>
<dbReference type="GeneID" id="78372198"/>
<dbReference type="GO" id="GO:0097367">
    <property type="term" value="F:carbohydrate derivative binding"/>
    <property type="evidence" value="ECO:0007669"/>
    <property type="project" value="InterPro"/>
</dbReference>
<dbReference type="InterPro" id="IPR035472">
    <property type="entry name" value="RpiR-like_SIS"/>
</dbReference>
<keyword evidence="3" id="KW-0804">Transcription</keyword>
<dbReference type="GO" id="GO:0003677">
    <property type="term" value="F:DNA binding"/>
    <property type="evidence" value="ECO:0007669"/>
    <property type="project" value="UniProtKB-KW"/>
</dbReference>
<dbReference type="InterPro" id="IPR009057">
    <property type="entry name" value="Homeodomain-like_sf"/>
</dbReference>
<keyword evidence="2" id="KW-0238">DNA-binding</keyword>
<dbReference type="InterPro" id="IPR001347">
    <property type="entry name" value="SIS_dom"/>
</dbReference>
<dbReference type="SUPFAM" id="SSF46689">
    <property type="entry name" value="Homeodomain-like"/>
    <property type="match status" value="1"/>
</dbReference>
<evidence type="ECO:0000256" key="1">
    <source>
        <dbReference type="ARBA" id="ARBA00023015"/>
    </source>
</evidence>
<evidence type="ECO:0000259" key="4">
    <source>
        <dbReference type="PROSITE" id="PS51071"/>
    </source>
</evidence>
<dbReference type="PANTHER" id="PTHR30514:SF18">
    <property type="entry name" value="RPIR-FAMILY TRANSCRIPTIONAL REGULATOR"/>
    <property type="match status" value="1"/>
</dbReference>
<dbReference type="SUPFAM" id="SSF53697">
    <property type="entry name" value="SIS domain"/>
    <property type="match status" value="1"/>
</dbReference>
<evidence type="ECO:0000313" key="5">
    <source>
        <dbReference type="EMBL" id="KJE77210.1"/>
    </source>
</evidence>
<reference evidence="5 6" key="1">
    <citation type="submission" date="2015-01" db="EMBL/GenBank/DDBJ databases">
        <title>Draft genome of the acidophilic iron oxidizer Ferrimicrobium acidiphilum strain T23.</title>
        <authorList>
            <person name="Poehlein A."/>
            <person name="Eisen S."/>
            <person name="Schloemann M."/>
            <person name="Johnson B.D."/>
            <person name="Daniel R."/>
            <person name="Muehling M."/>
        </authorList>
    </citation>
    <scope>NUCLEOTIDE SEQUENCE [LARGE SCALE GENOMIC DNA]</scope>
    <source>
        <strain evidence="5 6">T23</strain>
    </source>
</reference>
<dbReference type="CDD" id="cd05013">
    <property type="entry name" value="SIS_RpiR"/>
    <property type="match status" value="1"/>
</dbReference>
<protein>
    <submittedName>
        <fullName evidence="5">HTH-type transcriptional regulator RpiR</fullName>
    </submittedName>
</protein>